<evidence type="ECO:0000313" key="5">
    <source>
        <dbReference type="EMBL" id="MQY43679.1"/>
    </source>
</evidence>
<protein>
    <recommendedName>
        <fullName evidence="4">HTH luxR-type domain-containing protein</fullName>
    </recommendedName>
</protein>
<sequence length="236" mass="25868">MLLNTELNALGAKGAVYGILPTPPCDAKTARVSAQPNVSGALTQAHTFFSYPEEYARAYMENGLIKDDPFARFCATNEKGLMAWHDPRAELYATQGSVNMLTMAADFGLEYGASIPLRDGTGMAAGGIGVALDVNSQRDADELLNAHRGEIELSAMLFHARFHDQLRPESAVRLSERELECLKWAAVGLLTKEIAFRLSLSEKTVEFHLRNAANRLNARNRTHAVARALVYGFITL</sequence>
<feature type="domain" description="HTH luxR-type" evidence="4">
    <location>
        <begin position="167"/>
        <end position="232"/>
    </location>
</feature>
<dbReference type="Gene3D" id="3.30.450.80">
    <property type="entry name" value="Transcription factor LuxR-like, autoinducer-binding domain"/>
    <property type="match status" value="1"/>
</dbReference>
<dbReference type="Pfam" id="PF00196">
    <property type="entry name" value="GerE"/>
    <property type="match status" value="1"/>
</dbReference>
<dbReference type="InterPro" id="IPR005143">
    <property type="entry name" value="TF_LuxR_autoind-bd_dom"/>
</dbReference>
<dbReference type="InterPro" id="IPR000792">
    <property type="entry name" value="Tscrpt_reg_LuxR_C"/>
</dbReference>
<dbReference type="PROSITE" id="PS50043">
    <property type="entry name" value="HTH_LUXR_2"/>
    <property type="match status" value="1"/>
</dbReference>
<dbReference type="SUPFAM" id="SSF46894">
    <property type="entry name" value="C-terminal effector domain of the bipartite response regulators"/>
    <property type="match status" value="1"/>
</dbReference>
<evidence type="ECO:0000256" key="2">
    <source>
        <dbReference type="ARBA" id="ARBA00023125"/>
    </source>
</evidence>
<dbReference type="InterPro" id="IPR036388">
    <property type="entry name" value="WH-like_DNA-bd_sf"/>
</dbReference>
<evidence type="ECO:0000313" key="6">
    <source>
        <dbReference type="Proteomes" id="UP000436694"/>
    </source>
</evidence>
<keyword evidence="2" id="KW-0238">DNA-binding</keyword>
<dbReference type="CDD" id="cd06170">
    <property type="entry name" value="LuxR_C_like"/>
    <property type="match status" value="1"/>
</dbReference>
<dbReference type="GO" id="GO:0003677">
    <property type="term" value="F:DNA binding"/>
    <property type="evidence" value="ECO:0007669"/>
    <property type="project" value="UniProtKB-KW"/>
</dbReference>
<dbReference type="Pfam" id="PF03472">
    <property type="entry name" value="Autoind_bind"/>
    <property type="match status" value="1"/>
</dbReference>
<dbReference type="PANTHER" id="PTHR44688">
    <property type="entry name" value="DNA-BINDING TRANSCRIPTIONAL ACTIVATOR DEVR_DOSR"/>
    <property type="match status" value="1"/>
</dbReference>
<name>A0A844AN61_9RHOB</name>
<organism evidence="5 6">
    <name type="scientific">Tritonibacter aquimaris</name>
    <dbReference type="NCBI Taxonomy" id="2663379"/>
    <lineage>
        <taxon>Bacteria</taxon>
        <taxon>Pseudomonadati</taxon>
        <taxon>Pseudomonadota</taxon>
        <taxon>Alphaproteobacteria</taxon>
        <taxon>Rhodobacterales</taxon>
        <taxon>Paracoccaceae</taxon>
        <taxon>Tritonibacter</taxon>
    </lineage>
</organism>
<dbReference type="AlphaFoldDB" id="A0A844AN61"/>
<dbReference type="InterPro" id="IPR036693">
    <property type="entry name" value="TF_LuxR_autoind-bd_dom_sf"/>
</dbReference>
<dbReference type="PRINTS" id="PR00038">
    <property type="entry name" value="HTHLUXR"/>
</dbReference>
<evidence type="ECO:0000259" key="4">
    <source>
        <dbReference type="PROSITE" id="PS50043"/>
    </source>
</evidence>
<dbReference type="Proteomes" id="UP000436694">
    <property type="component" value="Unassembled WGS sequence"/>
</dbReference>
<comment type="caution">
    <text evidence="5">The sequence shown here is derived from an EMBL/GenBank/DDBJ whole genome shotgun (WGS) entry which is preliminary data.</text>
</comment>
<keyword evidence="1" id="KW-0805">Transcription regulation</keyword>
<keyword evidence="3" id="KW-0804">Transcription</keyword>
<proteinExistence type="predicted"/>
<dbReference type="PANTHER" id="PTHR44688:SF16">
    <property type="entry name" value="DNA-BINDING TRANSCRIPTIONAL ACTIVATOR DEVR_DOSR"/>
    <property type="match status" value="1"/>
</dbReference>
<gene>
    <name evidence="5" type="ORF">GG681_13615</name>
</gene>
<keyword evidence="6" id="KW-1185">Reference proteome</keyword>
<dbReference type="RefSeq" id="WP_153548574.1">
    <property type="nucleotide sequence ID" value="NZ_WIXK01000007.1"/>
</dbReference>
<evidence type="ECO:0000256" key="3">
    <source>
        <dbReference type="ARBA" id="ARBA00023163"/>
    </source>
</evidence>
<dbReference type="InterPro" id="IPR016032">
    <property type="entry name" value="Sig_transdc_resp-reg_C-effctor"/>
</dbReference>
<evidence type="ECO:0000256" key="1">
    <source>
        <dbReference type="ARBA" id="ARBA00023015"/>
    </source>
</evidence>
<dbReference type="SMART" id="SM00421">
    <property type="entry name" value="HTH_LUXR"/>
    <property type="match status" value="1"/>
</dbReference>
<dbReference type="SUPFAM" id="SSF75516">
    <property type="entry name" value="Pheromone-binding domain of LuxR-like quorum-sensing transcription factors"/>
    <property type="match status" value="1"/>
</dbReference>
<accession>A0A844AN61</accession>
<dbReference type="PROSITE" id="PS00622">
    <property type="entry name" value="HTH_LUXR_1"/>
    <property type="match status" value="1"/>
</dbReference>
<reference evidence="5 6" key="1">
    <citation type="submission" date="2019-10" db="EMBL/GenBank/DDBJ databases">
        <title>Epibacterium sp. nov., isolated from seawater.</title>
        <authorList>
            <person name="Zhang X."/>
            <person name="Li N."/>
        </authorList>
    </citation>
    <scope>NUCLEOTIDE SEQUENCE [LARGE SCALE GENOMIC DNA]</scope>
    <source>
        <strain evidence="5 6">SM1969</strain>
    </source>
</reference>
<dbReference type="EMBL" id="WIXK01000007">
    <property type="protein sequence ID" value="MQY43679.1"/>
    <property type="molecule type" value="Genomic_DNA"/>
</dbReference>
<dbReference type="Gene3D" id="1.10.10.10">
    <property type="entry name" value="Winged helix-like DNA-binding domain superfamily/Winged helix DNA-binding domain"/>
    <property type="match status" value="1"/>
</dbReference>
<dbReference type="GO" id="GO:0006355">
    <property type="term" value="P:regulation of DNA-templated transcription"/>
    <property type="evidence" value="ECO:0007669"/>
    <property type="project" value="InterPro"/>
</dbReference>